<keyword evidence="2" id="KW-0963">Cytoplasm</keyword>
<dbReference type="GO" id="GO:0005758">
    <property type="term" value="C:mitochondrial intermembrane space"/>
    <property type="evidence" value="ECO:0007669"/>
    <property type="project" value="TreeGrafter"/>
</dbReference>
<dbReference type="PROSITE" id="PS51808">
    <property type="entry name" value="CHCH"/>
    <property type="match status" value="1"/>
</dbReference>
<evidence type="ECO:0000313" key="8">
    <source>
        <dbReference type="Proteomes" id="UP000462212"/>
    </source>
</evidence>
<evidence type="ECO:0000256" key="6">
    <source>
        <dbReference type="SAM" id="MobiDB-lite"/>
    </source>
</evidence>
<reference evidence="7 8" key="1">
    <citation type="submission" date="2018-05" db="EMBL/GenBank/DDBJ databases">
        <title>Genome sequencing and assembly of the regulated plant pathogen Lachnellula willkommii and related sister species for the development of diagnostic species identification markers.</title>
        <authorList>
            <person name="Giroux E."/>
            <person name="Bilodeau G."/>
        </authorList>
    </citation>
    <scope>NUCLEOTIDE SEQUENCE [LARGE SCALE GENOMIC DNA]</scope>
    <source>
        <strain evidence="7 8">CBS 197.66</strain>
    </source>
</reference>
<evidence type="ECO:0000313" key="7">
    <source>
        <dbReference type="EMBL" id="TVY40280.1"/>
    </source>
</evidence>
<dbReference type="AlphaFoldDB" id="A0A8H8RT17"/>
<dbReference type="InterPro" id="IPR051383">
    <property type="entry name" value="COX19"/>
</dbReference>
<feature type="region of interest" description="Disordered" evidence="6">
    <location>
        <begin position="1"/>
        <end position="28"/>
    </location>
</feature>
<keyword evidence="8" id="KW-1185">Reference proteome</keyword>
<evidence type="ECO:0000256" key="2">
    <source>
        <dbReference type="ARBA" id="ARBA00022490"/>
    </source>
</evidence>
<dbReference type="OrthoDB" id="268594at2759"/>
<comment type="subcellular location">
    <subcellularLocation>
        <location evidence="1">Cytoplasm</location>
    </subcellularLocation>
</comment>
<gene>
    <name evidence="7" type="primary">COX19</name>
    <name evidence="7" type="ORF">LSUB1_G003115</name>
</gene>
<dbReference type="PANTHER" id="PTHR21107">
    <property type="entry name" value="CYTOCHROME C OXIDASE ASSEMBLY PROTEIN COX19"/>
    <property type="match status" value="1"/>
</dbReference>
<comment type="similarity">
    <text evidence="5">Belongs to the COX19 family.</text>
</comment>
<accession>A0A8H8RT17</accession>
<feature type="region of interest" description="Disordered" evidence="6">
    <location>
        <begin position="87"/>
        <end position="106"/>
    </location>
</feature>
<sequence length="106" mass="11819">MSSFGSPGGRQINSKPTPPERGSFPLDHDGECKDVMMNYLSCIKKVKGTNEAQCRNIAKTYLSCRMDRNLMAKDEFKNLGFGEEKLANASKKGEGAEDGKKNELRW</sequence>
<evidence type="ECO:0000256" key="1">
    <source>
        <dbReference type="ARBA" id="ARBA00004496"/>
    </source>
</evidence>
<evidence type="ECO:0000256" key="5">
    <source>
        <dbReference type="ARBA" id="ARBA00038223"/>
    </source>
</evidence>
<organism evidence="7 8">
    <name type="scientific">Lachnellula subtilissima</name>
    <dbReference type="NCBI Taxonomy" id="602034"/>
    <lineage>
        <taxon>Eukaryota</taxon>
        <taxon>Fungi</taxon>
        <taxon>Dikarya</taxon>
        <taxon>Ascomycota</taxon>
        <taxon>Pezizomycotina</taxon>
        <taxon>Leotiomycetes</taxon>
        <taxon>Helotiales</taxon>
        <taxon>Lachnaceae</taxon>
        <taxon>Lachnellula</taxon>
    </lineage>
</organism>
<evidence type="ECO:0000256" key="4">
    <source>
        <dbReference type="ARBA" id="ARBA00037279"/>
    </source>
</evidence>
<evidence type="ECO:0000256" key="3">
    <source>
        <dbReference type="ARBA" id="ARBA00023157"/>
    </source>
</evidence>
<feature type="compositionally biased region" description="Polar residues" evidence="6">
    <location>
        <begin position="1"/>
        <end position="15"/>
    </location>
</feature>
<protein>
    <submittedName>
        <fullName evidence="7">Cytochrome c oxidase assembly protein COX19</fullName>
    </submittedName>
</protein>
<dbReference type="EMBL" id="QGMJ01000186">
    <property type="protein sequence ID" value="TVY40280.1"/>
    <property type="molecule type" value="Genomic_DNA"/>
</dbReference>
<name>A0A8H8RT17_9HELO</name>
<dbReference type="GO" id="GO:0033617">
    <property type="term" value="P:mitochondrial respiratory chain complex IV assembly"/>
    <property type="evidence" value="ECO:0007669"/>
    <property type="project" value="TreeGrafter"/>
</dbReference>
<dbReference type="PANTHER" id="PTHR21107:SF2">
    <property type="entry name" value="CYTOCHROME C OXIDASE ASSEMBLY PROTEIN COX19"/>
    <property type="match status" value="1"/>
</dbReference>
<comment type="function">
    <text evidence="4">Required for the assembly of mitochondrial cytochrome c oxidase.</text>
</comment>
<dbReference type="Proteomes" id="UP000462212">
    <property type="component" value="Unassembled WGS sequence"/>
</dbReference>
<comment type="caution">
    <text evidence="7">The sequence shown here is derived from an EMBL/GenBank/DDBJ whole genome shotgun (WGS) entry which is preliminary data.</text>
</comment>
<proteinExistence type="inferred from homology"/>
<keyword evidence="3" id="KW-1015">Disulfide bond</keyword>